<evidence type="ECO:0000256" key="5">
    <source>
        <dbReference type="ARBA" id="ARBA00022475"/>
    </source>
</evidence>
<dbReference type="InterPro" id="IPR011527">
    <property type="entry name" value="ABC1_TM_dom"/>
</dbReference>
<dbReference type="InterPro" id="IPR027417">
    <property type="entry name" value="P-loop_NTPase"/>
</dbReference>
<dbReference type="Proteomes" id="UP000472277">
    <property type="component" value="Chromosome 38"/>
</dbReference>
<reference evidence="27" key="1">
    <citation type="submission" date="2025-08" db="UniProtKB">
        <authorList>
            <consortium name="Ensembl"/>
        </authorList>
    </citation>
    <scope>IDENTIFICATION</scope>
</reference>
<dbReference type="PROSITE" id="PS50929">
    <property type="entry name" value="ABC_TM1F"/>
    <property type="match status" value="2"/>
</dbReference>
<comment type="catalytic activity">
    <reaction evidence="16">
        <text>ATP + H2O + xenobioticSide 1 = ADP + phosphate + xenobioticSide 2.</text>
        <dbReference type="EC" id="7.6.2.2"/>
    </reaction>
</comment>
<dbReference type="Gene3D" id="3.40.50.300">
    <property type="entry name" value="P-loop containing nucleotide triphosphate hydrolases"/>
    <property type="match status" value="2"/>
</dbReference>
<evidence type="ECO:0000256" key="23">
    <source>
        <dbReference type="SAM" id="MobiDB-lite"/>
    </source>
</evidence>
<dbReference type="Pfam" id="PF00005">
    <property type="entry name" value="ABC_tran"/>
    <property type="match status" value="2"/>
</dbReference>
<dbReference type="GO" id="GO:0006869">
    <property type="term" value="P:lipid transport"/>
    <property type="evidence" value="ECO:0007669"/>
    <property type="project" value="UniProtKB-KW"/>
</dbReference>
<dbReference type="PROSITE" id="PS50893">
    <property type="entry name" value="ABC_TRANSPORTER_2"/>
    <property type="match status" value="2"/>
</dbReference>
<feature type="transmembrane region" description="Helical" evidence="24">
    <location>
        <begin position="1006"/>
        <end position="1039"/>
    </location>
</feature>
<comment type="catalytic activity">
    <reaction evidence="19">
        <text>17beta-estradiol 17-O-(beta-D-glucuronate)(in) + ATP + H2O = 17beta-estradiol 17-O-(beta-D-glucuronate)(out) + ADP + phosphate + H(+)</text>
        <dbReference type="Rhea" id="RHEA:60128"/>
        <dbReference type="ChEBI" id="CHEBI:15377"/>
        <dbReference type="ChEBI" id="CHEBI:15378"/>
        <dbReference type="ChEBI" id="CHEBI:30616"/>
        <dbReference type="ChEBI" id="CHEBI:43474"/>
        <dbReference type="ChEBI" id="CHEBI:82961"/>
        <dbReference type="ChEBI" id="CHEBI:456216"/>
    </reaction>
    <physiologicalReaction direction="left-to-right" evidence="19">
        <dbReference type="Rhea" id="RHEA:60129"/>
    </physiologicalReaction>
</comment>
<feature type="domain" description="ABC transporter" evidence="25">
    <location>
        <begin position="563"/>
        <end position="802"/>
    </location>
</feature>
<feature type="transmembrane region" description="Helical" evidence="24">
    <location>
        <begin position="464"/>
        <end position="487"/>
    </location>
</feature>
<evidence type="ECO:0000256" key="21">
    <source>
        <dbReference type="ARBA" id="ARBA00067405"/>
    </source>
</evidence>
<dbReference type="PROSITE" id="PS00211">
    <property type="entry name" value="ABC_TRANSPORTER_1"/>
    <property type="match status" value="2"/>
</dbReference>
<feature type="domain" description="ABC transporter" evidence="25">
    <location>
        <begin position="1207"/>
        <end position="1437"/>
    </location>
</feature>
<dbReference type="GO" id="GO:0016887">
    <property type="term" value="F:ATP hydrolysis activity"/>
    <property type="evidence" value="ECO:0007669"/>
    <property type="project" value="InterPro"/>
</dbReference>
<dbReference type="PANTHER" id="PTHR24223">
    <property type="entry name" value="ATP-BINDING CASSETTE SUB-FAMILY C"/>
    <property type="match status" value="1"/>
</dbReference>
<feature type="transmembrane region" description="Helical" evidence="24">
    <location>
        <begin position="1118"/>
        <end position="1137"/>
    </location>
</feature>
<dbReference type="EC" id="7.6.2.2" evidence="3"/>
<dbReference type="GO" id="GO:0015431">
    <property type="term" value="F:ABC-type glutathione S-conjugate transporter activity"/>
    <property type="evidence" value="ECO:0007669"/>
    <property type="project" value="UniProtKB-EC"/>
</dbReference>
<keyword evidence="11" id="KW-1278">Translocase</keyword>
<feature type="transmembrane region" description="Helical" evidence="24">
    <location>
        <begin position="369"/>
        <end position="400"/>
    </location>
</feature>
<keyword evidence="12 24" id="KW-1133">Transmembrane helix</keyword>
<dbReference type="InterPro" id="IPR003439">
    <property type="entry name" value="ABC_transporter-like_ATP-bd"/>
</dbReference>
<comment type="similarity">
    <text evidence="2">Belongs to the ABC transporter superfamily. ABCC family. Conjugate transporter (TC 3.A.1.208) subfamily.</text>
</comment>
<keyword evidence="9" id="KW-0547">Nucleotide-binding</keyword>
<dbReference type="InParanoid" id="A0A674F599"/>
<keyword evidence="5" id="KW-1003">Cell membrane</keyword>
<evidence type="ECO:0000256" key="18">
    <source>
        <dbReference type="ARBA" id="ARBA00047523"/>
    </source>
</evidence>
<dbReference type="FunFam" id="1.20.1560.10:FF:000045">
    <property type="entry name" value="ATP-binding cassette subfamily C member 10"/>
    <property type="match status" value="1"/>
</dbReference>
<dbReference type="GO" id="GO:0005524">
    <property type="term" value="F:ATP binding"/>
    <property type="evidence" value="ECO:0007669"/>
    <property type="project" value="UniProtKB-KW"/>
</dbReference>
<evidence type="ECO:0000259" key="26">
    <source>
        <dbReference type="PROSITE" id="PS50929"/>
    </source>
</evidence>
<evidence type="ECO:0000256" key="17">
    <source>
        <dbReference type="ARBA" id="ARBA00034696"/>
    </source>
</evidence>
<evidence type="ECO:0000256" key="4">
    <source>
        <dbReference type="ARBA" id="ARBA00022448"/>
    </source>
</evidence>
<sequence length="1499" mass="165492">DKLNTGVVADFGLSELFSGLCHTDTLDPFPVWRDGAISPCFNQLVLGALAHSVVAVFSACYLSPSQNHKTGHISDSSLTILSFCITQMQPPPVLSPVGERSYTSMSVNDADSSLLIPESSYQDTGEVVAEDGSSFISHLMYLWLNPLLRRGRRGELEKPCNVYLLPRRLRTSAVRRHFLRCWEDCQQGAATQRGNTAHRPANRSLQNGTWTSPLQEELSGIAVEEVGLLKVLHKAFGLRYYLLGVLKLAGNMLSFAGPLLLSSLVQYMKEEGAPISQGAWCATGLFFSTFFSALIRNIFAFEVSKVSLSARAALISAIYGKALRVSGGSLAARFTLGEVVNFMSTDTDHVINFFNSFHEVWSLPFQFSIALYLLYLQVGVAFLGGLGVALLLVPLIKVLASKIMENNKHMLTHKDSRVRLMTEVLFGIRVIKFYNWEAYFAQKIADCRRQELSHLKAIKYLDAVCVYTWGSLPIVISIITFVTYVLLGNELTAAKVFTALALVGMLIVPLNSFPWVVNGTLEAKVSLDRIQLFLKLPNQDLDAYFSHGRCVCICKYDPQDTIVMSQGIFSWQGPGGPDHPTGSDTESPKGSLMLHSLNLSITKGSLVVVVGKVGCGKSSLLAAITGELNRRGGDVYVQGREDGFGLAAQEPWIQHATVRDNILFGKDYNSSFYQAVVEACALTDDLNILPNGDRTEVGENGVTLSGGQKARLALARAVYMEKDIFLLDDPLAAVDSDVAHHLMERCIMGILRSKTRILCTHRIEFVDKADVVILMDNGTIIKTGTPEEVLPLVEAVPKKRKNDSNAKEKDAIEREEEQGLSNELFAEEESSLSRGEQKAVGGLAWKVYHTYWRAVGGALAVSILLSLLLMQASKNVSDWWLSHWISNLRNNGSAQSVLMPAYSSPHLYPVNIMETTAFANMSSEVKFYLTVYGSIAGANTVFTAFRAFLFAFGGIRAASVVHNRLLDTVLKATVTFFDTTPLGRILNRFSSDLYSVDDTLPFFLNILLTNIFGLLGMLVVMSYGLPWFLVALLPLGLLYHRTQHFYRHTSRDLKRLCSLTLSPVYSHFSETLSGLGTIRASSSASRFEEENERRLEQNQRCLFLSNAAMQWLDIRLQMIGVVVVTGISVIAVFQHQFKSIDPGLVGLSLSYALSSTGLLSGLIFNFTQTEMQLVSVERTEEYSTTLPTEPQHSNPQVPTSWPEQGWVEFRGAVLSYREGLPNALDGVSLVVRPGEKVGVVGRTGSGKSTLFLALFRMVELNQGQILLDGVDTSQVGLAQLRSKLAIIPQDPFLFSGTVRENLDPCGHHPDSRLLEALEHCHLSPVINRIGGLGAEVGEQGKSLSLGQRQLLCLARALLTEANILCIDEATASVDQKTDKLLQQTIREKFQDKTVLTIINTIMYSDRVLVMHSGKVVEFDSPADLCQRDDSIFCKLVGARGESRSHQRTNDNEKCQWGSLSLFPDRRPVVDGIGGPTNHPSNGGGRSWHYNNYWSRVRFF</sequence>
<keyword evidence="4" id="KW-0813">Transport</keyword>
<dbReference type="InterPro" id="IPR050173">
    <property type="entry name" value="ABC_transporter_C-like"/>
</dbReference>
<comment type="subcellular location">
    <subcellularLocation>
        <location evidence="17">Basal cell membrane</location>
        <topology evidence="17">Multi-pass membrane protein</topology>
    </subcellularLocation>
    <subcellularLocation>
        <location evidence="1">Basolateral cell membrane</location>
        <topology evidence="1">Multi-pass membrane protein</topology>
    </subcellularLocation>
</comment>
<dbReference type="FunFam" id="3.40.50.300:FF:001090">
    <property type="entry name" value="ATP-binding cassette subfamily C member 10"/>
    <property type="match status" value="1"/>
</dbReference>
<feature type="transmembrane region" description="Helical" evidence="24">
    <location>
        <begin position="279"/>
        <end position="299"/>
    </location>
</feature>
<evidence type="ECO:0000256" key="6">
    <source>
        <dbReference type="ARBA" id="ARBA00022553"/>
    </source>
</evidence>
<dbReference type="SUPFAM" id="SSF52540">
    <property type="entry name" value="P-loop containing nucleoside triphosphate hydrolases"/>
    <property type="match status" value="2"/>
</dbReference>
<accession>A0A674F599</accession>
<evidence type="ECO:0000256" key="1">
    <source>
        <dbReference type="ARBA" id="ARBA00004554"/>
    </source>
</evidence>
<feature type="compositionally biased region" description="Basic and acidic residues" evidence="23">
    <location>
        <begin position="802"/>
        <end position="812"/>
    </location>
</feature>
<keyword evidence="6" id="KW-0597">Phosphoprotein</keyword>
<feature type="domain" description="ABC transmembrane type-1" evidence="26">
    <location>
        <begin position="242"/>
        <end position="522"/>
    </location>
</feature>
<evidence type="ECO:0000256" key="15">
    <source>
        <dbReference type="ARBA" id="ARBA00024220"/>
    </source>
</evidence>
<dbReference type="FunFam" id="3.40.50.300:FF:000163">
    <property type="entry name" value="Multidrug resistance-associated protein member 4"/>
    <property type="match status" value="1"/>
</dbReference>
<evidence type="ECO:0000256" key="12">
    <source>
        <dbReference type="ARBA" id="ARBA00022989"/>
    </source>
</evidence>
<dbReference type="SUPFAM" id="SSF90123">
    <property type="entry name" value="ABC transporter transmembrane region"/>
    <property type="match status" value="2"/>
</dbReference>
<evidence type="ECO:0000256" key="16">
    <source>
        <dbReference type="ARBA" id="ARBA00034018"/>
    </source>
</evidence>
<evidence type="ECO:0000256" key="20">
    <source>
        <dbReference type="ARBA" id="ARBA00048007"/>
    </source>
</evidence>
<feature type="transmembrane region" description="Helical" evidence="24">
    <location>
        <begin position="240"/>
        <end position="267"/>
    </location>
</feature>
<dbReference type="CDD" id="cd03250">
    <property type="entry name" value="ABCC_MRP_domain1"/>
    <property type="match status" value="1"/>
</dbReference>
<dbReference type="PANTHER" id="PTHR24223:SF330">
    <property type="entry name" value="ATP-BINDING CASSETTE SUB-FAMILY C MEMBER 10"/>
    <property type="match status" value="1"/>
</dbReference>
<dbReference type="GeneTree" id="ENSGT00940000164531"/>
<evidence type="ECO:0000256" key="19">
    <source>
        <dbReference type="ARBA" id="ARBA00047576"/>
    </source>
</evidence>
<dbReference type="CDD" id="cd03244">
    <property type="entry name" value="ABCC_MRP_domain2"/>
    <property type="match status" value="1"/>
</dbReference>
<dbReference type="CDD" id="cd18598">
    <property type="entry name" value="ABC_6TM_MRP7_D1_like"/>
    <property type="match status" value="1"/>
</dbReference>
<keyword evidence="14 24" id="KW-0472">Membrane</keyword>
<feature type="region of interest" description="Disordered" evidence="23">
    <location>
        <begin position="800"/>
        <end position="829"/>
    </location>
</feature>
<feature type="transmembrane region" description="Helical" evidence="24">
    <location>
        <begin position="1143"/>
        <end position="1164"/>
    </location>
</feature>
<organism evidence="27 28">
    <name type="scientific">Salmo trutta</name>
    <name type="common">Brown trout</name>
    <dbReference type="NCBI Taxonomy" id="8032"/>
    <lineage>
        <taxon>Eukaryota</taxon>
        <taxon>Metazoa</taxon>
        <taxon>Chordata</taxon>
        <taxon>Craniata</taxon>
        <taxon>Vertebrata</taxon>
        <taxon>Euteleostomi</taxon>
        <taxon>Actinopterygii</taxon>
        <taxon>Neopterygii</taxon>
        <taxon>Teleostei</taxon>
        <taxon>Protacanthopterygii</taxon>
        <taxon>Salmoniformes</taxon>
        <taxon>Salmonidae</taxon>
        <taxon>Salmoninae</taxon>
        <taxon>Salmo</taxon>
    </lineage>
</organism>
<feature type="domain" description="ABC transmembrane type-1" evidence="26">
    <location>
        <begin position="863"/>
        <end position="1171"/>
    </location>
</feature>
<evidence type="ECO:0000256" key="7">
    <source>
        <dbReference type="ARBA" id="ARBA00022692"/>
    </source>
</evidence>
<gene>
    <name evidence="27" type="primary">LOC115177616</name>
</gene>
<keyword evidence="7 24" id="KW-0812">Transmembrane</keyword>
<dbReference type="Gene3D" id="1.20.1560.10">
    <property type="entry name" value="ABC transporter type 1, transmembrane domain"/>
    <property type="match status" value="2"/>
</dbReference>
<dbReference type="Ensembl" id="ENSSTUT00000123874.1">
    <property type="protein sequence ID" value="ENSSTUP00000115789.1"/>
    <property type="gene ID" value="ENSSTUG00000050952.1"/>
</dbReference>
<evidence type="ECO:0000256" key="8">
    <source>
        <dbReference type="ARBA" id="ARBA00022737"/>
    </source>
</evidence>
<feature type="transmembrane region" description="Helical" evidence="24">
    <location>
        <begin position="493"/>
        <end position="517"/>
    </location>
</feature>
<evidence type="ECO:0000256" key="11">
    <source>
        <dbReference type="ARBA" id="ARBA00022967"/>
    </source>
</evidence>
<evidence type="ECO:0000256" key="22">
    <source>
        <dbReference type="ARBA" id="ARBA00082787"/>
    </source>
</evidence>
<evidence type="ECO:0000256" key="14">
    <source>
        <dbReference type="ARBA" id="ARBA00023136"/>
    </source>
</evidence>
<protein>
    <recommendedName>
        <fullName evidence="21">ATP-binding cassette sub-family C member 10</fullName>
        <ecNumber evidence="3">7.6.2.2</ecNumber>
        <ecNumber evidence="15">7.6.2.3</ecNumber>
    </recommendedName>
    <alternativeName>
        <fullName evidence="22">Multidrug resistance-associated protein 7</fullName>
    </alternativeName>
</protein>
<dbReference type="InterPro" id="IPR017871">
    <property type="entry name" value="ABC_transporter-like_CS"/>
</dbReference>
<evidence type="ECO:0000256" key="2">
    <source>
        <dbReference type="ARBA" id="ARBA00009726"/>
    </source>
</evidence>
<dbReference type="FunFam" id="1.20.1560.10:FF:000037">
    <property type="entry name" value="ATP-binding cassette subfamily C member 10"/>
    <property type="match status" value="1"/>
</dbReference>
<dbReference type="OMA" id="WHVWKAY"/>
<evidence type="ECO:0000256" key="9">
    <source>
        <dbReference type="ARBA" id="ARBA00022741"/>
    </source>
</evidence>
<feature type="transmembrane region" description="Helical" evidence="24">
    <location>
        <begin position="851"/>
        <end position="872"/>
    </location>
</feature>
<keyword evidence="10" id="KW-0067">ATP-binding</keyword>
<keyword evidence="8" id="KW-0677">Repeat</keyword>
<evidence type="ECO:0000256" key="10">
    <source>
        <dbReference type="ARBA" id="ARBA00022840"/>
    </source>
</evidence>
<dbReference type="CDD" id="cd18605">
    <property type="entry name" value="ABC_6TM_MRP7_D2_like"/>
    <property type="match status" value="1"/>
</dbReference>
<dbReference type="InterPro" id="IPR003593">
    <property type="entry name" value="AAA+_ATPase"/>
</dbReference>
<dbReference type="InterPro" id="IPR036640">
    <property type="entry name" value="ABC1_TM_sf"/>
</dbReference>
<keyword evidence="28" id="KW-1185">Reference proteome</keyword>
<evidence type="ECO:0000256" key="24">
    <source>
        <dbReference type="SAM" id="Phobius"/>
    </source>
</evidence>
<comment type="catalytic activity">
    <reaction evidence="20">
        <text>an S-substituted glutathione(in) + ATP + H2O = an S-substituted glutathione(out) + ADP + phosphate + H(+)</text>
        <dbReference type="Rhea" id="RHEA:19121"/>
        <dbReference type="ChEBI" id="CHEBI:15377"/>
        <dbReference type="ChEBI" id="CHEBI:15378"/>
        <dbReference type="ChEBI" id="CHEBI:30616"/>
        <dbReference type="ChEBI" id="CHEBI:43474"/>
        <dbReference type="ChEBI" id="CHEBI:90779"/>
        <dbReference type="ChEBI" id="CHEBI:456216"/>
        <dbReference type="EC" id="7.6.2.3"/>
    </reaction>
    <physiologicalReaction direction="left-to-right" evidence="20">
        <dbReference type="Rhea" id="RHEA:19122"/>
    </physiologicalReaction>
</comment>
<dbReference type="GO" id="GO:0016323">
    <property type="term" value="C:basolateral plasma membrane"/>
    <property type="evidence" value="ECO:0007669"/>
    <property type="project" value="UniProtKB-SubCell"/>
</dbReference>
<evidence type="ECO:0000313" key="27">
    <source>
        <dbReference type="Ensembl" id="ENSSTUP00000115789.1"/>
    </source>
</evidence>
<evidence type="ECO:0000256" key="3">
    <source>
        <dbReference type="ARBA" id="ARBA00012191"/>
    </source>
</evidence>
<evidence type="ECO:0000259" key="25">
    <source>
        <dbReference type="PROSITE" id="PS50893"/>
    </source>
</evidence>
<name>A0A674F599_SALTR</name>
<keyword evidence="13" id="KW-0445">Lipid transport</keyword>
<comment type="catalytic activity">
    <reaction evidence="18">
        <text>leukotriene C4(in) + ATP + H2O = leukotriene C4(out) + ADP + phosphate + H(+)</text>
        <dbReference type="Rhea" id="RHEA:38963"/>
        <dbReference type="ChEBI" id="CHEBI:15377"/>
        <dbReference type="ChEBI" id="CHEBI:15378"/>
        <dbReference type="ChEBI" id="CHEBI:30616"/>
        <dbReference type="ChEBI" id="CHEBI:43474"/>
        <dbReference type="ChEBI" id="CHEBI:57973"/>
        <dbReference type="ChEBI" id="CHEBI:456216"/>
    </reaction>
    <physiologicalReaction direction="left-to-right" evidence="18">
        <dbReference type="Rhea" id="RHEA:38964"/>
    </physiologicalReaction>
</comment>
<reference evidence="27" key="2">
    <citation type="submission" date="2025-09" db="UniProtKB">
        <authorList>
            <consortium name="Ensembl"/>
        </authorList>
    </citation>
    <scope>IDENTIFICATION</scope>
</reference>
<proteinExistence type="inferred from homology"/>
<evidence type="ECO:0000313" key="28">
    <source>
        <dbReference type="Proteomes" id="UP000472277"/>
    </source>
</evidence>
<dbReference type="Pfam" id="PF00664">
    <property type="entry name" value="ABC_membrane"/>
    <property type="match status" value="2"/>
</dbReference>
<dbReference type="SMART" id="SM00382">
    <property type="entry name" value="AAA"/>
    <property type="match status" value="2"/>
</dbReference>
<dbReference type="GO" id="GO:0008559">
    <property type="term" value="F:ABC-type xenobiotic transporter activity"/>
    <property type="evidence" value="ECO:0007669"/>
    <property type="project" value="UniProtKB-EC"/>
</dbReference>
<evidence type="ECO:0000256" key="13">
    <source>
        <dbReference type="ARBA" id="ARBA00023055"/>
    </source>
</evidence>
<dbReference type="EC" id="7.6.2.3" evidence="15"/>
<feature type="transmembrane region" description="Helical" evidence="24">
    <location>
        <begin position="931"/>
        <end position="953"/>
    </location>
</feature>